<dbReference type="Gene3D" id="2.120.10.30">
    <property type="entry name" value="TolB, C-terminal domain"/>
    <property type="match status" value="1"/>
</dbReference>
<dbReference type="Proteomes" id="UP001186944">
    <property type="component" value="Unassembled WGS sequence"/>
</dbReference>
<reference evidence="1" key="1">
    <citation type="submission" date="2019-08" db="EMBL/GenBank/DDBJ databases">
        <title>The improved chromosome-level genome for the pearl oyster Pinctada fucata martensii using PacBio sequencing and Hi-C.</title>
        <authorList>
            <person name="Zheng Z."/>
        </authorList>
    </citation>
    <scope>NUCLEOTIDE SEQUENCE</scope>
    <source>
        <strain evidence="1">ZZ-2019</strain>
        <tissue evidence="1">Adductor muscle</tissue>
    </source>
</reference>
<comment type="caution">
    <text evidence="1">The sequence shown here is derived from an EMBL/GenBank/DDBJ whole genome shotgun (WGS) entry which is preliminary data.</text>
</comment>
<organism evidence="1 2">
    <name type="scientific">Pinctada imbricata</name>
    <name type="common">Atlantic pearl-oyster</name>
    <name type="synonym">Pinctada martensii</name>
    <dbReference type="NCBI Taxonomy" id="66713"/>
    <lineage>
        <taxon>Eukaryota</taxon>
        <taxon>Metazoa</taxon>
        <taxon>Spiralia</taxon>
        <taxon>Lophotrochozoa</taxon>
        <taxon>Mollusca</taxon>
        <taxon>Bivalvia</taxon>
        <taxon>Autobranchia</taxon>
        <taxon>Pteriomorphia</taxon>
        <taxon>Pterioida</taxon>
        <taxon>Pterioidea</taxon>
        <taxon>Pteriidae</taxon>
        <taxon>Pinctada</taxon>
    </lineage>
</organism>
<sequence length="275" mass="30428">MDSASINLKVSHEATFSIKCPEDEEDNGITGIISLSSGDVIVADNQNNVLKLFDSDGIYTFSAQDPQYTMGITEMSGEDFATCGWDREIFFWTVRDQKIVQLDGGNEVEHDADGIRYNGENFVVLHRFDNAITILDNEGSIKDKLVVKEAFGKRINFGFEIQLDIAGNIYLPCVEESKGVLCLSLEGDCLWHCELPGNVGGLTFINAVMCVVSTDLKCVHLIDSTSGSYLRDIIGKTDLEEDPSNICYSHTSGNLYLTFNVWGKMKEKVSVFSIS</sequence>
<name>A0AA88YUV4_PINIB</name>
<dbReference type="SUPFAM" id="SSF50969">
    <property type="entry name" value="YVTN repeat-like/Quinoprotein amine dehydrogenase"/>
    <property type="match status" value="1"/>
</dbReference>
<evidence type="ECO:0000313" key="2">
    <source>
        <dbReference type="Proteomes" id="UP001186944"/>
    </source>
</evidence>
<dbReference type="InterPro" id="IPR011044">
    <property type="entry name" value="Quino_amine_DH_bsu"/>
</dbReference>
<dbReference type="AlphaFoldDB" id="A0AA88YUV4"/>
<gene>
    <name evidence="1" type="ORF">FSP39_004890</name>
</gene>
<keyword evidence="2" id="KW-1185">Reference proteome</keyword>
<dbReference type="EMBL" id="VSWD01000001">
    <property type="protein sequence ID" value="KAK3108284.1"/>
    <property type="molecule type" value="Genomic_DNA"/>
</dbReference>
<protein>
    <submittedName>
        <fullName evidence="1">Uncharacterized protein</fullName>
    </submittedName>
</protein>
<evidence type="ECO:0000313" key="1">
    <source>
        <dbReference type="EMBL" id="KAK3108284.1"/>
    </source>
</evidence>
<proteinExistence type="predicted"/>
<dbReference type="InterPro" id="IPR011042">
    <property type="entry name" value="6-blade_b-propeller_TolB-like"/>
</dbReference>
<accession>A0AA88YUV4</accession>